<dbReference type="AlphaFoldDB" id="A0A183B356"/>
<evidence type="ECO:0000313" key="2">
    <source>
        <dbReference type="Proteomes" id="UP000272942"/>
    </source>
</evidence>
<dbReference type="Proteomes" id="UP000272942">
    <property type="component" value="Unassembled WGS sequence"/>
</dbReference>
<gene>
    <name evidence="1" type="ORF">ECPE_LOCUS13641</name>
</gene>
<evidence type="ECO:0000313" key="3">
    <source>
        <dbReference type="WBParaSite" id="ECPE_0001368101-mRNA-1"/>
    </source>
</evidence>
<evidence type="ECO:0000313" key="1">
    <source>
        <dbReference type="EMBL" id="VDP90913.1"/>
    </source>
</evidence>
<dbReference type="EMBL" id="UZAN01055585">
    <property type="protein sequence ID" value="VDP90913.1"/>
    <property type="molecule type" value="Genomic_DNA"/>
</dbReference>
<keyword evidence="2" id="KW-1185">Reference proteome</keyword>
<dbReference type="InterPro" id="IPR021109">
    <property type="entry name" value="Peptidase_aspartic_dom_sf"/>
</dbReference>
<dbReference type="OrthoDB" id="6284779at2759"/>
<proteinExistence type="predicted"/>
<dbReference type="Pfam" id="PF13975">
    <property type="entry name" value="gag-asp_proteas"/>
    <property type="match status" value="1"/>
</dbReference>
<reference evidence="3" key="1">
    <citation type="submission" date="2016-06" db="UniProtKB">
        <authorList>
            <consortium name="WormBaseParasite"/>
        </authorList>
    </citation>
    <scope>IDENTIFICATION</scope>
</reference>
<protein>
    <submittedName>
        <fullName evidence="3">Peptidase A2 domain-containing protein</fullName>
    </submittedName>
</protein>
<sequence length="116" mass="13179">MEKTRKYLTVRINGEPVRLQIDTASDITLISKRTCHALGRPAFNLTNRKAFNVSGGQVYLIRELVCDVSFKGMKIEGTCYVTNRPCLNLMGLDWIEMFGLLDVPLNSFYQRVSTCI</sequence>
<organism evidence="3">
    <name type="scientific">Echinostoma caproni</name>
    <dbReference type="NCBI Taxonomy" id="27848"/>
    <lineage>
        <taxon>Eukaryota</taxon>
        <taxon>Metazoa</taxon>
        <taxon>Spiralia</taxon>
        <taxon>Lophotrochozoa</taxon>
        <taxon>Platyhelminthes</taxon>
        <taxon>Trematoda</taxon>
        <taxon>Digenea</taxon>
        <taxon>Plagiorchiida</taxon>
        <taxon>Echinostomata</taxon>
        <taxon>Echinostomatoidea</taxon>
        <taxon>Echinostomatidae</taxon>
        <taxon>Echinostoma</taxon>
    </lineage>
</organism>
<dbReference type="WBParaSite" id="ECPE_0001368101-mRNA-1">
    <property type="protein sequence ID" value="ECPE_0001368101-mRNA-1"/>
    <property type="gene ID" value="ECPE_0001368101"/>
</dbReference>
<accession>A0A183B356</accession>
<dbReference type="SUPFAM" id="SSF50630">
    <property type="entry name" value="Acid proteases"/>
    <property type="match status" value="1"/>
</dbReference>
<dbReference type="Gene3D" id="2.40.70.10">
    <property type="entry name" value="Acid Proteases"/>
    <property type="match status" value="1"/>
</dbReference>
<reference evidence="1 2" key="2">
    <citation type="submission" date="2018-11" db="EMBL/GenBank/DDBJ databases">
        <authorList>
            <consortium name="Pathogen Informatics"/>
        </authorList>
    </citation>
    <scope>NUCLEOTIDE SEQUENCE [LARGE SCALE GENOMIC DNA]</scope>
    <source>
        <strain evidence="1 2">Egypt</strain>
    </source>
</reference>
<name>A0A183B356_9TREM</name>